<gene>
    <name evidence="1" type="ORF">Sradi_3860800</name>
</gene>
<protein>
    <submittedName>
        <fullName evidence="1">Uncharacterized protein</fullName>
    </submittedName>
</protein>
<dbReference type="AlphaFoldDB" id="A0AAW2Q2F3"/>
<name>A0AAW2Q2F3_SESRA</name>
<organism evidence="1">
    <name type="scientific">Sesamum radiatum</name>
    <name type="common">Black benniseed</name>
    <dbReference type="NCBI Taxonomy" id="300843"/>
    <lineage>
        <taxon>Eukaryota</taxon>
        <taxon>Viridiplantae</taxon>
        <taxon>Streptophyta</taxon>
        <taxon>Embryophyta</taxon>
        <taxon>Tracheophyta</taxon>
        <taxon>Spermatophyta</taxon>
        <taxon>Magnoliopsida</taxon>
        <taxon>eudicotyledons</taxon>
        <taxon>Gunneridae</taxon>
        <taxon>Pentapetalae</taxon>
        <taxon>asterids</taxon>
        <taxon>lamiids</taxon>
        <taxon>Lamiales</taxon>
        <taxon>Pedaliaceae</taxon>
        <taxon>Sesamum</taxon>
    </lineage>
</organism>
<evidence type="ECO:0000313" key="1">
    <source>
        <dbReference type="EMBL" id="KAL0361763.1"/>
    </source>
</evidence>
<sequence length="122" mass="14510">MVEITNTRQWKDERVIDYINRWRALSLNYRDKLSEALAIEMCIQDMHWGHVYILQGIKLRNFEELATRAHNMDLSIANRPPKQKVKGRRFQRPCCQGIDDSYQISSKREKKSKVSKPTYVIL</sequence>
<proteinExistence type="predicted"/>
<dbReference type="EMBL" id="JACGWJ010000016">
    <property type="protein sequence ID" value="KAL0361763.1"/>
    <property type="molecule type" value="Genomic_DNA"/>
</dbReference>
<dbReference type="PANTHER" id="PTHR33437">
    <property type="entry name" value="OS06G0361200 PROTEIN"/>
    <property type="match status" value="1"/>
</dbReference>
<reference evidence="1" key="2">
    <citation type="journal article" date="2024" name="Plant">
        <title>Genomic evolution and insights into agronomic trait innovations of Sesamum species.</title>
        <authorList>
            <person name="Miao H."/>
            <person name="Wang L."/>
            <person name="Qu L."/>
            <person name="Liu H."/>
            <person name="Sun Y."/>
            <person name="Le M."/>
            <person name="Wang Q."/>
            <person name="Wei S."/>
            <person name="Zheng Y."/>
            <person name="Lin W."/>
            <person name="Duan Y."/>
            <person name="Cao H."/>
            <person name="Xiong S."/>
            <person name="Wang X."/>
            <person name="Wei L."/>
            <person name="Li C."/>
            <person name="Ma Q."/>
            <person name="Ju M."/>
            <person name="Zhao R."/>
            <person name="Li G."/>
            <person name="Mu C."/>
            <person name="Tian Q."/>
            <person name="Mei H."/>
            <person name="Zhang T."/>
            <person name="Gao T."/>
            <person name="Zhang H."/>
        </authorList>
    </citation>
    <scope>NUCLEOTIDE SEQUENCE</scope>
    <source>
        <strain evidence="1">G02</strain>
    </source>
</reference>
<accession>A0AAW2Q2F3</accession>
<dbReference type="PANTHER" id="PTHR33437:SF2">
    <property type="entry name" value="OS06G0361200 PROTEIN"/>
    <property type="match status" value="1"/>
</dbReference>
<reference evidence="1" key="1">
    <citation type="submission" date="2020-06" db="EMBL/GenBank/DDBJ databases">
        <authorList>
            <person name="Li T."/>
            <person name="Hu X."/>
            <person name="Zhang T."/>
            <person name="Song X."/>
            <person name="Zhang H."/>
            <person name="Dai N."/>
            <person name="Sheng W."/>
            <person name="Hou X."/>
            <person name="Wei L."/>
        </authorList>
    </citation>
    <scope>NUCLEOTIDE SEQUENCE</scope>
    <source>
        <strain evidence="1">G02</strain>
        <tissue evidence="1">Leaf</tissue>
    </source>
</reference>
<comment type="caution">
    <text evidence="1">The sequence shown here is derived from an EMBL/GenBank/DDBJ whole genome shotgun (WGS) entry which is preliminary data.</text>
</comment>